<dbReference type="InterPro" id="IPR002588">
    <property type="entry name" value="Alphavirus-like_MT_dom"/>
</dbReference>
<dbReference type="Pfam" id="PF01660">
    <property type="entry name" value="Vmethyltransf"/>
    <property type="match status" value="1"/>
</dbReference>
<protein>
    <submittedName>
        <fullName evidence="3">ORF1</fullName>
    </submittedName>
</protein>
<evidence type="ECO:0000313" key="3">
    <source>
        <dbReference type="EMBL" id="QNQ74056.1"/>
    </source>
</evidence>
<evidence type="ECO:0000259" key="2">
    <source>
        <dbReference type="PROSITE" id="PS51743"/>
    </source>
</evidence>
<evidence type="ECO:0000256" key="1">
    <source>
        <dbReference type="SAM" id="MobiDB-lite"/>
    </source>
</evidence>
<accession>A0A7H0RR02</accession>
<proteinExistence type="predicted"/>
<reference evidence="3" key="1">
    <citation type="journal article" date="2020" name="Virus Evol.">
        <title>Analysis of the virome associated to grapevine downy mildew lesions reveals new mycovirus lineages.</title>
        <authorList>
            <person name="Chiapello M."/>
            <person name="Rodriguez-Romero J."/>
            <person name="Ayllon M.A."/>
            <person name="Turina M."/>
        </authorList>
    </citation>
    <scope>NUCLEOTIDE SEQUENCE</scope>
    <source>
        <strain evidence="3">DMG-E-DN28193</strain>
    </source>
</reference>
<dbReference type="GO" id="GO:0016556">
    <property type="term" value="P:mRNA modification"/>
    <property type="evidence" value="ECO:0007669"/>
    <property type="project" value="InterPro"/>
</dbReference>
<feature type="domain" description="Alphavirus-like MT" evidence="2">
    <location>
        <begin position="112"/>
        <end position="314"/>
    </location>
</feature>
<dbReference type="GO" id="GO:0008174">
    <property type="term" value="F:mRNA methyltransferase activity"/>
    <property type="evidence" value="ECO:0007669"/>
    <property type="project" value="UniProtKB-UniRule"/>
</dbReference>
<dbReference type="InterPro" id="IPR027351">
    <property type="entry name" value="(+)RNA_virus_helicase_core_dom"/>
</dbReference>
<dbReference type="PROSITE" id="PS51743">
    <property type="entry name" value="ALPHAVIRUS_MT"/>
    <property type="match status" value="1"/>
</dbReference>
<organism evidence="3">
    <name type="scientific">Plasmopara viticola lesion associated vivivirus 1</name>
    <dbReference type="NCBI Taxonomy" id="2770120"/>
    <lineage>
        <taxon>Viruses</taxon>
        <taxon>Riboviria</taxon>
    </lineage>
</organism>
<dbReference type="GO" id="GO:0006396">
    <property type="term" value="P:RNA processing"/>
    <property type="evidence" value="ECO:0007669"/>
    <property type="project" value="InterPro"/>
</dbReference>
<name>A0A7H0RR02_9VIRU</name>
<dbReference type="InterPro" id="IPR027417">
    <property type="entry name" value="P-loop_NTPase"/>
</dbReference>
<dbReference type="GO" id="GO:0003723">
    <property type="term" value="F:RNA binding"/>
    <property type="evidence" value="ECO:0007669"/>
    <property type="project" value="InterPro"/>
</dbReference>
<sequence length="1104" mass="123450">MVYRVFLPDDGEEGVAAAPSVFERAEVTAGMVDEAADNVLGGVPTEDAFLTRRLWAMDPTTDVANAFFNSQVDSRATSKFPVSGKIKHTIPYVLLAEEVRVLVESYPEFDFNFTGGEVHDHAMAAACRSADKKILASQIPTFVKYKDIGGSIVQHVEHGDLKCVTINDVIDDKDSARMSLAKMRLKKIAAGTGATFGNPQVSQRMAVSVLAGEHDYFVQKNAMVDDTQAVAAIMCHVYDIRLEDVPGIMERGNTHILEGCVHFSNKFFDVPEGELDLVHARYSIDAAKDLFKMGFENSPTPWYHHKWSNYMRYGVDQILQGEHYKYSYKVRERRGDTVFFRVLRIGAKAEINRRQYYDVPGVDMVEVDGFEFEPVRSVKYNKLPRRKLWTFPAQLWQTMVRDAAVRVARGGLDYNALVDTYRTAVVPQHLNGVAINADNRIHMDLLGPLVLHAGFYAYSDMLLLDREVTTTMSVAIGSRGLDAETTIFKTFDAFLGAALKGLGMLCFPLTWLMRAINGAQRDSVLNLLVSWKPIPRIKRMKASMFIDMKKSDHLFLPPSEVPYKEKVADTWLFDVVAHLKDKPDTAAEVLSSVGEFLPQGLRASLGDVAKSVDESSGVSQGPTLVGGRSGSAGAGSKYGPHTNVVKIPRTGDIEMHRINAIKEAIVEVEMETNKIEGSCAKWHRELTPTSTPKKEWLEKARDRMFDPDLWYVNNGGLVESLLGGAEMKFSHAAVWCPRPDPITGSHLRSVREEQHVTGEGKDAVTRTHLVIPDATFTGWVFVNESLKIFNGPDILRSLRASLDMQHDYSIVVHQGGPGAGKTSQIVAGFGRGDAVLCPVKASTEDTREKLFEKTGMDRRDLRVCVRTLDSLLVNFDSNPVFADKVHMDELFMAHSGKIYAALALLGATEVHGYGDREQIPHVPRVDVPKLYLRVDPDVRVDHYLVYRCEPDIMALWAGVYNYTLRTPLKGKGVVKRLYSADGCDFSGVTALLVMYQADKVTLKNLYPRYKKNIMTVHESEGKTFDKTFLFNFEMRKRGPEDAFYLFNKKAYCNVAASRSRKEFYYIKKSKEPDLITGWIAKAQDPRRIKAVCDVETAGASVEFV</sequence>
<dbReference type="SUPFAM" id="SSF52540">
    <property type="entry name" value="P-loop containing nucleoside triphosphate hydrolases"/>
    <property type="match status" value="1"/>
</dbReference>
<dbReference type="Pfam" id="PF01443">
    <property type="entry name" value="Viral_helicase1"/>
    <property type="match status" value="1"/>
</dbReference>
<dbReference type="Gene3D" id="3.40.50.300">
    <property type="entry name" value="P-loop containing nucleotide triphosphate hydrolases"/>
    <property type="match status" value="2"/>
</dbReference>
<dbReference type="EMBL" id="MT338017">
    <property type="protein sequence ID" value="QNQ74056.1"/>
    <property type="molecule type" value="Genomic_RNA"/>
</dbReference>
<feature type="region of interest" description="Disordered" evidence="1">
    <location>
        <begin position="613"/>
        <end position="640"/>
    </location>
</feature>
<dbReference type="GO" id="GO:0005524">
    <property type="term" value="F:ATP binding"/>
    <property type="evidence" value="ECO:0007669"/>
    <property type="project" value="InterPro"/>
</dbReference>